<dbReference type="PANTHER" id="PTHR11360:SF308">
    <property type="entry name" value="BLL3089 PROTEIN"/>
    <property type="match status" value="1"/>
</dbReference>
<evidence type="ECO:0000256" key="1">
    <source>
        <dbReference type="ARBA" id="ARBA00022692"/>
    </source>
</evidence>
<feature type="transmembrane region" description="Helical" evidence="4">
    <location>
        <begin position="311"/>
        <end position="333"/>
    </location>
</feature>
<reference evidence="6 7" key="1">
    <citation type="submission" date="2024-06" db="EMBL/GenBank/DDBJ databases">
        <authorList>
            <person name="Tuo L."/>
        </authorList>
    </citation>
    <scope>NUCLEOTIDE SEQUENCE [LARGE SCALE GENOMIC DNA]</scope>
    <source>
        <strain evidence="6 7">ZMM04-5</strain>
    </source>
</reference>
<feature type="transmembrane region" description="Helical" evidence="4">
    <location>
        <begin position="104"/>
        <end position="127"/>
    </location>
</feature>
<keyword evidence="2 4" id="KW-1133">Transmembrane helix</keyword>
<proteinExistence type="predicted"/>
<feature type="domain" description="Major facilitator superfamily (MFS) profile" evidence="5">
    <location>
        <begin position="14"/>
        <end position="400"/>
    </location>
</feature>
<comment type="caution">
    <text evidence="6">The sequence shown here is derived from an EMBL/GenBank/DDBJ whole genome shotgun (WGS) entry which is preliminary data.</text>
</comment>
<evidence type="ECO:0000259" key="5">
    <source>
        <dbReference type="PROSITE" id="PS50850"/>
    </source>
</evidence>
<dbReference type="SUPFAM" id="SSF103473">
    <property type="entry name" value="MFS general substrate transporter"/>
    <property type="match status" value="1"/>
</dbReference>
<dbReference type="RefSeq" id="WP_367725277.1">
    <property type="nucleotide sequence ID" value="NZ_JBFOCI010000006.1"/>
</dbReference>
<evidence type="ECO:0000256" key="4">
    <source>
        <dbReference type="SAM" id="Phobius"/>
    </source>
</evidence>
<dbReference type="Proteomes" id="UP001556196">
    <property type="component" value="Unassembled WGS sequence"/>
</dbReference>
<evidence type="ECO:0000313" key="6">
    <source>
        <dbReference type="EMBL" id="MEW9808061.1"/>
    </source>
</evidence>
<evidence type="ECO:0000256" key="3">
    <source>
        <dbReference type="ARBA" id="ARBA00023136"/>
    </source>
</evidence>
<keyword evidence="1 4" id="KW-0812">Transmembrane</keyword>
<dbReference type="Pfam" id="PF07690">
    <property type="entry name" value="MFS_1"/>
    <property type="match status" value="1"/>
</dbReference>
<keyword evidence="7" id="KW-1185">Reference proteome</keyword>
<name>A0ABV3R4C4_9HYPH</name>
<keyword evidence="3 4" id="KW-0472">Membrane</keyword>
<dbReference type="EMBL" id="JBFOCI010000006">
    <property type="protein sequence ID" value="MEW9808061.1"/>
    <property type="molecule type" value="Genomic_DNA"/>
</dbReference>
<feature type="transmembrane region" description="Helical" evidence="4">
    <location>
        <begin position="286"/>
        <end position="305"/>
    </location>
</feature>
<feature type="transmembrane region" description="Helical" evidence="4">
    <location>
        <begin position="374"/>
        <end position="393"/>
    </location>
</feature>
<dbReference type="Gene3D" id="1.20.1250.20">
    <property type="entry name" value="MFS general substrate transporter like domains"/>
    <property type="match status" value="2"/>
</dbReference>
<feature type="transmembrane region" description="Helical" evidence="4">
    <location>
        <begin position="345"/>
        <end position="368"/>
    </location>
</feature>
<dbReference type="InterPro" id="IPR020846">
    <property type="entry name" value="MFS_dom"/>
</dbReference>
<feature type="transmembrane region" description="Helical" evidence="4">
    <location>
        <begin position="171"/>
        <end position="192"/>
    </location>
</feature>
<dbReference type="InterPro" id="IPR011701">
    <property type="entry name" value="MFS"/>
</dbReference>
<feature type="transmembrane region" description="Helical" evidence="4">
    <location>
        <begin position="81"/>
        <end position="98"/>
    </location>
</feature>
<dbReference type="PROSITE" id="PS50850">
    <property type="entry name" value="MFS"/>
    <property type="match status" value="1"/>
</dbReference>
<gene>
    <name evidence="6" type="ORF">ABUE31_18900</name>
</gene>
<feature type="transmembrane region" description="Helical" evidence="4">
    <location>
        <begin position="12"/>
        <end position="37"/>
    </location>
</feature>
<feature type="transmembrane region" description="Helical" evidence="4">
    <location>
        <begin position="49"/>
        <end position="69"/>
    </location>
</feature>
<sequence>MSGFLHFLRDNARWLAGGLLFTFFSSYGQTFFIALSAGHIREDYGLTHGGFGTVYMIATLASALTLPYLGSIVDRRSMRAVTLLVVPMLAAACVMMAVSRHVALLLLSIYLLRLFGQGMMVHSAYTATARWFSAQRGRALSVVILGHNAGDAVFPIVFVAVAGLVGWRNGWLLAAASLVIVALPLIASLVAVDRTPRATDPAPRAIDARDWTRGEVLRDPMFYLLMLGVMAPGFIVTTVFFHQVYLVELRGWSLGVFAASFTMAALVNSIFTLVSGQLIDRFSGLALLPFVLVPLGVACLILGVLEANWTPFLFMAALGLSNGLSTTLFGAVWPEVYGLRHLGAIRSLVVAAMVFASAAGPGITGVLIDRGVSYPGQIVTMGLYCFAVSLLLLPISRRLRTRAVANVPPPAPA</sequence>
<feature type="transmembrane region" description="Helical" evidence="4">
    <location>
        <begin position="251"/>
        <end position="274"/>
    </location>
</feature>
<feature type="transmembrane region" description="Helical" evidence="4">
    <location>
        <begin position="222"/>
        <end position="245"/>
    </location>
</feature>
<organism evidence="6 7">
    <name type="scientific">Mesorhizobium marinum</name>
    <dbReference type="NCBI Taxonomy" id="3228790"/>
    <lineage>
        <taxon>Bacteria</taxon>
        <taxon>Pseudomonadati</taxon>
        <taxon>Pseudomonadota</taxon>
        <taxon>Alphaproteobacteria</taxon>
        <taxon>Hyphomicrobiales</taxon>
        <taxon>Phyllobacteriaceae</taxon>
        <taxon>Mesorhizobium</taxon>
    </lineage>
</organism>
<dbReference type="InterPro" id="IPR050327">
    <property type="entry name" value="Proton-linked_MCT"/>
</dbReference>
<accession>A0ABV3R4C4</accession>
<evidence type="ECO:0000256" key="2">
    <source>
        <dbReference type="ARBA" id="ARBA00022989"/>
    </source>
</evidence>
<feature type="transmembrane region" description="Helical" evidence="4">
    <location>
        <begin position="139"/>
        <end position="165"/>
    </location>
</feature>
<evidence type="ECO:0000313" key="7">
    <source>
        <dbReference type="Proteomes" id="UP001556196"/>
    </source>
</evidence>
<dbReference type="InterPro" id="IPR036259">
    <property type="entry name" value="MFS_trans_sf"/>
</dbReference>
<dbReference type="PANTHER" id="PTHR11360">
    <property type="entry name" value="MONOCARBOXYLATE TRANSPORTER"/>
    <property type="match status" value="1"/>
</dbReference>
<protein>
    <submittedName>
        <fullName evidence="6">MFS transporter</fullName>
    </submittedName>
</protein>